<dbReference type="SUPFAM" id="SSF55729">
    <property type="entry name" value="Acyl-CoA N-acyltransferases (Nat)"/>
    <property type="match status" value="1"/>
</dbReference>
<dbReference type="PROSITE" id="PS51186">
    <property type="entry name" value="GNAT"/>
    <property type="match status" value="1"/>
</dbReference>
<dbReference type="GO" id="GO:0016747">
    <property type="term" value="F:acyltransferase activity, transferring groups other than amino-acyl groups"/>
    <property type="evidence" value="ECO:0007669"/>
    <property type="project" value="InterPro"/>
</dbReference>
<protein>
    <submittedName>
        <fullName evidence="2">GNAT family N-acetyltransferase</fullName>
    </submittedName>
</protein>
<dbReference type="KEGG" id="pxv:FXF36_05330"/>
<organism evidence="2 3">
    <name type="scientific">Pseudobutyrivibrio xylanivorans</name>
    <dbReference type="NCBI Taxonomy" id="185007"/>
    <lineage>
        <taxon>Bacteria</taxon>
        <taxon>Bacillati</taxon>
        <taxon>Bacillota</taxon>
        <taxon>Clostridia</taxon>
        <taxon>Lachnospirales</taxon>
        <taxon>Lachnospiraceae</taxon>
        <taxon>Pseudobutyrivibrio</taxon>
    </lineage>
</organism>
<gene>
    <name evidence="2" type="ORF">FXF36_05330</name>
</gene>
<name>A0A5P6VW86_PSEXY</name>
<sequence>MVPVTEKNIADAARIHSISWQESHRAFCNEAFILKHDVEHQMEYIREKIKNGSKFYLLYDKEPVAVVSINEGLIEDLYVLPSQQNKGYGTQLLGYVVAKIQKLGLIPSLWILENNKGAERLYLRQGFVHTGNRNHITGKLDEVEYILRDSGR</sequence>
<dbReference type="InterPro" id="IPR000182">
    <property type="entry name" value="GNAT_dom"/>
</dbReference>
<evidence type="ECO:0000313" key="3">
    <source>
        <dbReference type="Proteomes" id="UP000327030"/>
    </source>
</evidence>
<dbReference type="Gene3D" id="3.40.630.30">
    <property type="match status" value="1"/>
</dbReference>
<dbReference type="OrthoDB" id="9800797at2"/>
<reference evidence="3" key="1">
    <citation type="submission" date="2019-08" db="EMBL/GenBank/DDBJ databases">
        <title>Complete Genome Sequence of the Polysaccharide-Degrading Rumen Bacterium Pseudobutyrivibrio xylanivorans MA3014.</title>
        <authorList>
            <person name="Palevich N."/>
            <person name="Maclean P.H."/>
            <person name="Kelly W.J."/>
            <person name="Leahy S.C."/>
            <person name="Rakonjac J."/>
            <person name="Attwood G.T."/>
        </authorList>
    </citation>
    <scope>NUCLEOTIDE SEQUENCE [LARGE SCALE GENOMIC DNA]</scope>
    <source>
        <strain evidence="3">MA3014</strain>
    </source>
</reference>
<dbReference type="Proteomes" id="UP000327030">
    <property type="component" value="Chromosome 1"/>
</dbReference>
<dbReference type="InterPro" id="IPR016181">
    <property type="entry name" value="Acyl_CoA_acyltransferase"/>
</dbReference>
<dbReference type="AlphaFoldDB" id="A0A5P6VW86"/>
<evidence type="ECO:0000259" key="1">
    <source>
        <dbReference type="PROSITE" id="PS51186"/>
    </source>
</evidence>
<feature type="domain" description="N-acetyltransferase" evidence="1">
    <location>
        <begin position="1"/>
        <end position="150"/>
    </location>
</feature>
<accession>A0A5P6VW86</accession>
<dbReference type="EMBL" id="CP043028">
    <property type="protein sequence ID" value="QFJ56201.1"/>
    <property type="molecule type" value="Genomic_DNA"/>
</dbReference>
<dbReference type="CDD" id="cd04301">
    <property type="entry name" value="NAT_SF"/>
    <property type="match status" value="1"/>
</dbReference>
<proteinExistence type="predicted"/>
<evidence type="ECO:0000313" key="2">
    <source>
        <dbReference type="EMBL" id="QFJ56201.1"/>
    </source>
</evidence>
<dbReference type="Pfam" id="PF00583">
    <property type="entry name" value="Acetyltransf_1"/>
    <property type="match status" value="1"/>
</dbReference>